<evidence type="ECO:0000256" key="5">
    <source>
        <dbReference type="ARBA" id="ARBA00023163"/>
    </source>
</evidence>
<keyword evidence="11" id="KW-1185">Reference proteome</keyword>
<keyword evidence="2" id="KW-0677">Repeat</keyword>
<protein>
    <submittedName>
        <fullName evidence="10">Uncharacterized protein</fullName>
    </submittedName>
</protein>
<dbReference type="InterPro" id="IPR001005">
    <property type="entry name" value="SANT/Myb"/>
</dbReference>
<proteinExistence type="predicted"/>
<keyword evidence="5" id="KW-0804">Transcription</keyword>
<evidence type="ECO:0000313" key="11">
    <source>
        <dbReference type="Proteomes" id="UP000655225"/>
    </source>
</evidence>
<evidence type="ECO:0000256" key="1">
    <source>
        <dbReference type="ARBA" id="ARBA00004123"/>
    </source>
</evidence>
<dbReference type="PANTHER" id="PTHR45675">
    <property type="entry name" value="MYB TRANSCRIPTION FACTOR-RELATED-RELATED"/>
    <property type="match status" value="1"/>
</dbReference>
<dbReference type="OrthoDB" id="2143914at2759"/>
<organism evidence="10 11">
    <name type="scientific">Tetracentron sinense</name>
    <name type="common">Spur-leaf</name>
    <dbReference type="NCBI Taxonomy" id="13715"/>
    <lineage>
        <taxon>Eukaryota</taxon>
        <taxon>Viridiplantae</taxon>
        <taxon>Streptophyta</taxon>
        <taxon>Embryophyta</taxon>
        <taxon>Tracheophyta</taxon>
        <taxon>Spermatophyta</taxon>
        <taxon>Magnoliopsida</taxon>
        <taxon>Trochodendrales</taxon>
        <taxon>Trochodendraceae</taxon>
        <taxon>Tetracentron</taxon>
    </lineage>
</organism>
<feature type="domain" description="Myb-like" evidence="8">
    <location>
        <begin position="19"/>
        <end position="78"/>
    </location>
</feature>
<sequence>MKVAMPTVTKRVCSSSEEVIELRRGPWTLEEDTLLIHYIACHGEGRWNMVQKQARHLKIDSNSTRFRDAIRCFWKPRLLQKIEQSSPYSSTSESQNSTPPLLNQAPDQALPQLPQRSIIITESINSLDHPEDNSSSQYCPIPSISSSGSMNISQLPEISEYQTSLLDPLGDIVHNPSLKDCYYMDRSSYEVEAFNLASMSAPRGFNNSVPNCHVGDSNWVGDDMADSLWNNMDELWQFRKLQEMDI</sequence>
<evidence type="ECO:0000259" key="9">
    <source>
        <dbReference type="PROSITE" id="PS51294"/>
    </source>
</evidence>
<evidence type="ECO:0000256" key="4">
    <source>
        <dbReference type="ARBA" id="ARBA00023125"/>
    </source>
</evidence>
<dbReference type="InterPro" id="IPR044676">
    <property type="entry name" value="EOBI/EOBII-like_plant"/>
</dbReference>
<keyword evidence="3" id="KW-0805">Transcription regulation</keyword>
<dbReference type="GO" id="GO:0043565">
    <property type="term" value="F:sequence-specific DNA binding"/>
    <property type="evidence" value="ECO:0007669"/>
    <property type="project" value="InterPro"/>
</dbReference>
<accession>A0A834YKM9</accession>
<dbReference type="OMA" id="KNLWVPR"/>
<feature type="region of interest" description="Disordered" evidence="7">
    <location>
        <begin position="85"/>
        <end position="108"/>
    </location>
</feature>
<evidence type="ECO:0000259" key="8">
    <source>
        <dbReference type="PROSITE" id="PS50090"/>
    </source>
</evidence>
<dbReference type="InterPro" id="IPR017930">
    <property type="entry name" value="Myb_dom"/>
</dbReference>
<dbReference type="EMBL" id="JABCRI010000018">
    <property type="protein sequence ID" value="KAF8390117.1"/>
    <property type="molecule type" value="Genomic_DNA"/>
</dbReference>
<dbReference type="Gene3D" id="1.10.10.60">
    <property type="entry name" value="Homeodomain-like"/>
    <property type="match status" value="1"/>
</dbReference>
<dbReference type="Pfam" id="PF00249">
    <property type="entry name" value="Myb_DNA-binding"/>
    <property type="match status" value="1"/>
</dbReference>
<dbReference type="GO" id="GO:0005634">
    <property type="term" value="C:nucleus"/>
    <property type="evidence" value="ECO:0007669"/>
    <property type="project" value="UniProtKB-SubCell"/>
</dbReference>
<dbReference type="SUPFAM" id="SSF46689">
    <property type="entry name" value="Homeodomain-like"/>
    <property type="match status" value="1"/>
</dbReference>
<keyword evidence="6" id="KW-0539">Nucleus</keyword>
<feature type="domain" description="HTH myb-type" evidence="9">
    <location>
        <begin position="21"/>
        <end position="82"/>
    </location>
</feature>
<dbReference type="PROSITE" id="PS51294">
    <property type="entry name" value="HTH_MYB"/>
    <property type="match status" value="1"/>
</dbReference>
<dbReference type="Proteomes" id="UP000655225">
    <property type="component" value="Unassembled WGS sequence"/>
</dbReference>
<evidence type="ECO:0000313" key="10">
    <source>
        <dbReference type="EMBL" id="KAF8390117.1"/>
    </source>
</evidence>
<dbReference type="AlphaFoldDB" id="A0A834YKM9"/>
<dbReference type="PANTHER" id="PTHR45675:SF30">
    <property type="entry name" value="TRANSCRIPTION FACTOR MYB62"/>
    <property type="match status" value="1"/>
</dbReference>
<dbReference type="InterPro" id="IPR009057">
    <property type="entry name" value="Homeodomain-like_sf"/>
</dbReference>
<evidence type="ECO:0000256" key="2">
    <source>
        <dbReference type="ARBA" id="ARBA00022737"/>
    </source>
</evidence>
<comment type="subcellular location">
    <subcellularLocation>
        <location evidence="1">Nucleus</location>
    </subcellularLocation>
</comment>
<keyword evidence="4" id="KW-0238">DNA-binding</keyword>
<comment type="caution">
    <text evidence="10">The sequence shown here is derived from an EMBL/GenBank/DDBJ whole genome shotgun (WGS) entry which is preliminary data.</text>
</comment>
<name>A0A834YKM9_TETSI</name>
<reference evidence="10 11" key="1">
    <citation type="submission" date="2020-04" db="EMBL/GenBank/DDBJ databases">
        <title>Plant Genome Project.</title>
        <authorList>
            <person name="Zhang R.-G."/>
        </authorList>
    </citation>
    <scope>NUCLEOTIDE SEQUENCE [LARGE SCALE GENOMIC DNA]</scope>
    <source>
        <strain evidence="10">YNK0</strain>
        <tissue evidence="10">Leaf</tissue>
    </source>
</reference>
<evidence type="ECO:0000256" key="3">
    <source>
        <dbReference type="ARBA" id="ARBA00023015"/>
    </source>
</evidence>
<evidence type="ECO:0000256" key="6">
    <source>
        <dbReference type="ARBA" id="ARBA00023242"/>
    </source>
</evidence>
<gene>
    <name evidence="10" type="ORF">HHK36_024639</name>
</gene>
<dbReference type="GO" id="GO:0003700">
    <property type="term" value="F:DNA-binding transcription factor activity"/>
    <property type="evidence" value="ECO:0007669"/>
    <property type="project" value="InterPro"/>
</dbReference>
<evidence type="ECO:0000256" key="7">
    <source>
        <dbReference type="SAM" id="MobiDB-lite"/>
    </source>
</evidence>
<dbReference type="PROSITE" id="PS50090">
    <property type="entry name" value="MYB_LIKE"/>
    <property type="match status" value="1"/>
</dbReference>